<comment type="similarity">
    <text evidence="1">Belongs to the BLOC1S3 family.</text>
</comment>
<dbReference type="AlphaFoldDB" id="A0A1B0AI96"/>
<dbReference type="PANTHER" id="PTHR31974:SF2">
    <property type="entry name" value="BIOGENESIS OF LYSOSOME-RELATED ORGANELLES COMPLEX 1 SUBUNIT 3"/>
    <property type="match status" value="1"/>
</dbReference>
<evidence type="ECO:0000313" key="4">
    <source>
        <dbReference type="Proteomes" id="UP000092445"/>
    </source>
</evidence>
<evidence type="ECO:0000256" key="2">
    <source>
        <dbReference type="ARBA" id="ARBA00019581"/>
    </source>
</evidence>
<name>A0A1B0AI96_GLOPL</name>
<evidence type="ECO:0000256" key="1">
    <source>
        <dbReference type="ARBA" id="ARBA00008942"/>
    </source>
</evidence>
<reference evidence="4" key="1">
    <citation type="submission" date="2014-03" db="EMBL/GenBank/DDBJ databases">
        <authorList>
            <person name="Aksoy S."/>
            <person name="Warren W."/>
            <person name="Wilson R.K."/>
        </authorList>
    </citation>
    <scope>NUCLEOTIDE SEQUENCE [LARGE SCALE GENOMIC DNA]</scope>
    <source>
        <strain evidence="4">IAEA</strain>
    </source>
</reference>
<dbReference type="PANTHER" id="PTHR31974">
    <property type="entry name" value="BIOGENESIS OF LYSOSOME-RELATED ORGANELLES COMPLEX 1 SUBUNIT 3"/>
    <property type="match status" value="1"/>
</dbReference>
<evidence type="ECO:0000313" key="3">
    <source>
        <dbReference type="EnsemblMetazoa" id="GPAI046635-PA"/>
    </source>
</evidence>
<reference evidence="3" key="2">
    <citation type="submission" date="2020-05" db="UniProtKB">
        <authorList>
            <consortium name="EnsemblMetazoa"/>
        </authorList>
    </citation>
    <scope>IDENTIFICATION</scope>
    <source>
        <strain evidence="3">IAEA</strain>
    </source>
</reference>
<keyword evidence="4" id="KW-1185">Reference proteome</keyword>
<protein>
    <recommendedName>
        <fullName evidence="2">Biogenesis of lysosome-related organelles complex 1 subunit 3</fullName>
    </recommendedName>
</protein>
<dbReference type="EnsemblMetazoa" id="GPAI046635-RA">
    <property type="protein sequence ID" value="GPAI046635-PA"/>
    <property type="gene ID" value="GPAI046635"/>
</dbReference>
<proteinExistence type="inferred from homology"/>
<organism evidence="3 4">
    <name type="scientific">Glossina pallidipes</name>
    <name type="common">Tsetse fly</name>
    <dbReference type="NCBI Taxonomy" id="7398"/>
    <lineage>
        <taxon>Eukaryota</taxon>
        <taxon>Metazoa</taxon>
        <taxon>Ecdysozoa</taxon>
        <taxon>Arthropoda</taxon>
        <taxon>Hexapoda</taxon>
        <taxon>Insecta</taxon>
        <taxon>Pterygota</taxon>
        <taxon>Neoptera</taxon>
        <taxon>Endopterygota</taxon>
        <taxon>Diptera</taxon>
        <taxon>Brachycera</taxon>
        <taxon>Muscomorpha</taxon>
        <taxon>Hippoboscoidea</taxon>
        <taxon>Glossinidae</taxon>
        <taxon>Glossina</taxon>
    </lineage>
</organism>
<dbReference type="InterPro" id="IPR017245">
    <property type="entry name" value="BLOC-1_complex_su-3"/>
</dbReference>
<sequence>MMNAGNAMHWTQPLLSVHGGCSANKHKGRAGGIILASEVTGEASESDEDVYDKNLNTAAASEANIDCLYKNNLLQRKLIETNVCMWRSLNNFVKSLVTTASKQVLNTDQLLIKSQMTMQAVQSSLKVAQNNMKQLHDKCDDVFTANFIPNIKVEQ</sequence>
<dbReference type="STRING" id="7398.A0A1B0AI96"/>
<accession>A0A1B0AI96</accession>
<dbReference type="Pfam" id="PF15753">
    <property type="entry name" value="BLOC1S3"/>
    <property type="match status" value="1"/>
</dbReference>
<dbReference type="Proteomes" id="UP000092445">
    <property type="component" value="Unassembled WGS sequence"/>
</dbReference>
<dbReference type="GO" id="GO:0031083">
    <property type="term" value="C:BLOC-1 complex"/>
    <property type="evidence" value="ECO:0007669"/>
    <property type="project" value="TreeGrafter"/>
</dbReference>
<dbReference type="VEuPathDB" id="VectorBase:GPAI046635"/>